<evidence type="ECO:0000256" key="8">
    <source>
        <dbReference type="PIRSR" id="PIRSR001480-2"/>
    </source>
</evidence>
<sequence>MSTRERLFARLFPPHQGVHGVREHRLESGERMHRLTNQVRPYAWGARAAIPHLLGVEPDGGPQAELWLGAHHGAPSTVHCEDGSRPLPTLIADDPHRVLGPETTARFGARLPYLLKYLAAEAPLSLQVHPDAARARSGYEAEERAGIPVDAPHRNYRDPHHKPELLLALEPFDALCGFREPSAALADLVGLDSELAALLRDDLSNPDTRIALRAALTRLLSLPDADRPRLIDAFVTEWAERGRLCAHAGIITDLADRYPADPGAVAALLLNRITLWPGQALFLPAGNLHAYLQGTAIEVMASSDNVLRAGLTGKHVDAPELLDVVDFSVLPIPYARPDLLDGRREFRPAAPEFALHEIGPGRITAYLPGNGPTVVLALHGDVELVAEVGEGMLLRRGESVFVQADSGPIKVEGHGHVIAATVGSD</sequence>
<dbReference type="InterPro" id="IPR046457">
    <property type="entry name" value="PMI_typeI_cat"/>
</dbReference>
<reference evidence="10 11" key="1">
    <citation type="journal article" date="2019" name="Nat. Commun.">
        <title>The antimicrobial potential of Streptomyces from insect microbiomes.</title>
        <authorList>
            <person name="Chevrette M.G."/>
            <person name="Carlson C.M."/>
            <person name="Ortega H.E."/>
            <person name="Thomas C."/>
            <person name="Ananiev G.E."/>
            <person name="Barns K.J."/>
            <person name="Book A.J."/>
            <person name="Cagnazzo J."/>
            <person name="Carlos C."/>
            <person name="Flanigan W."/>
            <person name="Grubbs K.J."/>
            <person name="Horn H.A."/>
            <person name="Hoffmann F.M."/>
            <person name="Klassen J.L."/>
            <person name="Knack J.J."/>
            <person name="Lewin G.R."/>
            <person name="McDonald B.R."/>
            <person name="Muller L."/>
            <person name="Melo W.G.P."/>
            <person name="Pinto-Tomas A.A."/>
            <person name="Schmitz A."/>
            <person name="Wendt-Pienkowski E."/>
            <person name="Wildman S."/>
            <person name="Zhao M."/>
            <person name="Zhang F."/>
            <person name="Bugni T.S."/>
            <person name="Andes D.R."/>
            <person name="Pupo M.T."/>
            <person name="Currie C.R."/>
        </authorList>
    </citation>
    <scope>NUCLEOTIDE SEQUENCE [LARGE SCALE GENOMIC DNA]</scope>
    <source>
        <strain evidence="10 11">SID5840</strain>
    </source>
</reference>
<evidence type="ECO:0000313" key="11">
    <source>
        <dbReference type="Proteomes" id="UP000467124"/>
    </source>
</evidence>
<dbReference type="AlphaFoldDB" id="A0A7K2IN47"/>
<accession>A0A7K2IN47</accession>
<organism evidence="10 11">
    <name type="scientific">Nocardiopsis alba</name>
    <dbReference type="NCBI Taxonomy" id="53437"/>
    <lineage>
        <taxon>Bacteria</taxon>
        <taxon>Bacillati</taxon>
        <taxon>Actinomycetota</taxon>
        <taxon>Actinomycetes</taxon>
        <taxon>Streptosporangiales</taxon>
        <taxon>Nocardiopsidaceae</taxon>
        <taxon>Nocardiopsis</taxon>
    </lineage>
</organism>
<feature type="binding site" evidence="8">
    <location>
        <position position="289"/>
    </location>
    <ligand>
        <name>Zn(2+)</name>
        <dbReference type="ChEBI" id="CHEBI:29105"/>
    </ligand>
</feature>
<feature type="active site" evidence="7">
    <location>
        <position position="308"/>
    </location>
</feature>
<keyword evidence="6 10" id="KW-0413">Isomerase</keyword>
<dbReference type="PANTHER" id="PTHR10309:SF0">
    <property type="entry name" value="MANNOSE-6-PHOSPHATE ISOMERASE"/>
    <property type="match status" value="1"/>
</dbReference>
<comment type="similarity">
    <text evidence="2">Belongs to the mannose-6-phosphate isomerase type 1 family.</text>
</comment>
<keyword evidence="5 8" id="KW-0862">Zinc</keyword>
<evidence type="ECO:0000256" key="2">
    <source>
        <dbReference type="ARBA" id="ARBA00010772"/>
    </source>
</evidence>
<dbReference type="GO" id="GO:0004476">
    <property type="term" value="F:mannose-6-phosphate isomerase activity"/>
    <property type="evidence" value="ECO:0007669"/>
    <property type="project" value="UniProtKB-EC"/>
</dbReference>
<dbReference type="GO" id="GO:0009298">
    <property type="term" value="P:GDP-mannose biosynthetic process"/>
    <property type="evidence" value="ECO:0007669"/>
    <property type="project" value="InterPro"/>
</dbReference>
<dbReference type="PIRSF" id="PIRSF001480">
    <property type="entry name" value="Mannose-6-phosphate_isomerase"/>
    <property type="match status" value="1"/>
</dbReference>
<protein>
    <recommendedName>
        <fullName evidence="3">mannose-6-phosphate isomerase</fullName>
        <ecNumber evidence="3">5.3.1.8</ecNumber>
    </recommendedName>
</protein>
<dbReference type="Proteomes" id="UP000467124">
    <property type="component" value="Unassembled WGS sequence"/>
</dbReference>
<dbReference type="InterPro" id="IPR011051">
    <property type="entry name" value="RmlC_Cupin_sf"/>
</dbReference>
<comment type="caution">
    <text evidence="10">The sequence shown here is derived from an EMBL/GenBank/DDBJ whole genome shotgun (WGS) entry which is preliminary data.</text>
</comment>
<dbReference type="CDD" id="cd07011">
    <property type="entry name" value="cupin_PMI_type_I_N"/>
    <property type="match status" value="1"/>
</dbReference>
<evidence type="ECO:0000256" key="6">
    <source>
        <dbReference type="ARBA" id="ARBA00023235"/>
    </source>
</evidence>
<feature type="binding site" evidence="8">
    <location>
        <position position="127"/>
    </location>
    <ligand>
        <name>Zn(2+)</name>
        <dbReference type="ChEBI" id="CHEBI:29105"/>
    </ligand>
</feature>
<dbReference type="Gene3D" id="2.60.120.10">
    <property type="entry name" value="Jelly Rolls"/>
    <property type="match status" value="2"/>
</dbReference>
<dbReference type="InterPro" id="IPR001250">
    <property type="entry name" value="Man6P_Isoase-1"/>
</dbReference>
<dbReference type="SUPFAM" id="SSF51182">
    <property type="entry name" value="RmlC-like cupins"/>
    <property type="match status" value="1"/>
</dbReference>
<evidence type="ECO:0000259" key="9">
    <source>
        <dbReference type="Pfam" id="PF20511"/>
    </source>
</evidence>
<dbReference type="EC" id="5.3.1.8" evidence="3"/>
<keyword evidence="4 8" id="KW-0479">Metal-binding</keyword>
<evidence type="ECO:0000256" key="5">
    <source>
        <dbReference type="ARBA" id="ARBA00022833"/>
    </source>
</evidence>
<comment type="catalytic activity">
    <reaction evidence="1">
        <text>D-mannose 6-phosphate = D-fructose 6-phosphate</text>
        <dbReference type="Rhea" id="RHEA:12356"/>
        <dbReference type="ChEBI" id="CHEBI:58735"/>
        <dbReference type="ChEBI" id="CHEBI:61527"/>
        <dbReference type="EC" id="5.3.1.8"/>
    </reaction>
</comment>
<dbReference type="NCBIfam" id="TIGR00218">
    <property type="entry name" value="manA"/>
    <property type="match status" value="1"/>
</dbReference>
<dbReference type="GO" id="GO:0005975">
    <property type="term" value="P:carbohydrate metabolic process"/>
    <property type="evidence" value="ECO:0007669"/>
    <property type="project" value="InterPro"/>
</dbReference>
<dbReference type="InterPro" id="IPR016305">
    <property type="entry name" value="Mannose-6-P_Isomerase"/>
</dbReference>
<evidence type="ECO:0000256" key="1">
    <source>
        <dbReference type="ARBA" id="ARBA00000757"/>
    </source>
</evidence>
<evidence type="ECO:0000256" key="4">
    <source>
        <dbReference type="ARBA" id="ARBA00022723"/>
    </source>
</evidence>
<dbReference type="Gene3D" id="1.10.441.10">
    <property type="entry name" value="Phosphomannose Isomerase, domain 2"/>
    <property type="match status" value="1"/>
</dbReference>
<feature type="binding site" evidence="8">
    <location>
        <position position="129"/>
    </location>
    <ligand>
        <name>Zn(2+)</name>
        <dbReference type="ChEBI" id="CHEBI:29105"/>
    </ligand>
</feature>
<evidence type="ECO:0000256" key="3">
    <source>
        <dbReference type="ARBA" id="ARBA00011956"/>
    </source>
</evidence>
<evidence type="ECO:0000313" key="10">
    <source>
        <dbReference type="EMBL" id="MYR31398.1"/>
    </source>
</evidence>
<dbReference type="PANTHER" id="PTHR10309">
    <property type="entry name" value="MANNOSE-6-PHOSPHATE ISOMERASE"/>
    <property type="match status" value="1"/>
</dbReference>
<proteinExistence type="inferred from homology"/>
<name>A0A7K2IN47_9ACTN</name>
<dbReference type="PRINTS" id="PR00714">
    <property type="entry name" value="MAN6PISMRASE"/>
</dbReference>
<evidence type="ECO:0000256" key="7">
    <source>
        <dbReference type="PIRSR" id="PIRSR001480-1"/>
    </source>
</evidence>
<dbReference type="GO" id="GO:0008270">
    <property type="term" value="F:zinc ion binding"/>
    <property type="evidence" value="ECO:0007669"/>
    <property type="project" value="InterPro"/>
</dbReference>
<comment type="cofactor">
    <cofactor evidence="8">
        <name>Zn(2+)</name>
        <dbReference type="ChEBI" id="CHEBI:29105"/>
    </cofactor>
    <text evidence="8">Binds 1 zinc ion per subunit.</text>
</comment>
<feature type="domain" description="Phosphomannose isomerase type I catalytic" evidence="9">
    <location>
        <begin position="32"/>
        <end position="179"/>
    </location>
</feature>
<dbReference type="InterPro" id="IPR014710">
    <property type="entry name" value="RmlC-like_jellyroll"/>
</dbReference>
<dbReference type="Pfam" id="PF20511">
    <property type="entry name" value="PMI_typeI_cat"/>
    <property type="match status" value="1"/>
</dbReference>
<dbReference type="EMBL" id="WWHY01000001">
    <property type="protein sequence ID" value="MYR31398.1"/>
    <property type="molecule type" value="Genomic_DNA"/>
</dbReference>
<dbReference type="GO" id="GO:0005829">
    <property type="term" value="C:cytosol"/>
    <property type="evidence" value="ECO:0007669"/>
    <property type="project" value="TreeGrafter"/>
</dbReference>
<feature type="binding site" evidence="8">
    <location>
        <position position="164"/>
    </location>
    <ligand>
        <name>Zn(2+)</name>
        <dbReference type="ChEBI" id="CHEBI:29105"/>
    </ligand>
</feature>
<gene>
    <name evidence="10" type="primary">manA</name>
    <name evidence="10" type="ORF">GTW20_03735</name>
</gene>